<dbReference type="GO" id="GO:0006221">
    <property type="term" value="P:pyrimidine nucleotide biosynthetic process"/>
    <property type="evidence" value="ECO:0007669"/>
    <property type="project" value="UniProtKB-KW"/>
</dbReference>
<dbReference type="PROSITE" id="PS51855">
    <property type="entry name" value="MGS"/>
    <property type="match status" value="1"/>
</dbReference>
<dbReference type="RefSeq" id="XP_014157812.1">
    <property type="nucleotide sequence ID" value="XM_014302337.1"/>
</dbReference>
<organism evidence="25 26">
    <name type="scientific">Sphaeroforma arctica JP610</name>
    <dbReference type="NCBI Taxonomy" id="667725"/>
    <lineage>
        <taxon>Eukaryota</taxon>
        <taxon>Ichthyosporea</taxon>
        <taxon>Ichthyophonida</taxon>
        <taxon>Sphaeroforma</taxon>
    </lineage>
</organism>
<dbReference type="STRING" id="667725.A0A0L0G4C5"/>
<keyword evidence="6" id="KW-0436">Ligase</keyword>
<name>A0A0L0G4C5_9EUKA</name>
<dbReference type="InterPro" id="IPR006274">
    <property type="entry name" value="CarbamoylP_synth_ssu"/>
</dbReference>
<dbReference type="FunFam" id="3.40.50.20:FF:000001">
    <property type="entry name" value="Carbamoyl-phosphate synthase large chain"/>
    <property type="match status" value="1"/>
</dbReference>
<dbReference type="SUPFAM" id="SSF52317">
    <property type="entry name" value="Class I glutamine amidotransferase-like"/>
    <property type="match status" value="1"/>
</dbReference>
<dbReference type="InterPro" id="IPR016185">
    <property type="entry name" value="PreATP-grasp_dom_sf"/>
</dbReference>
<evidence type="ECO:0000256" key="10">
    <source>
        <dbReference type="ARBA" id="ARBA00022741"/>
    </source>
</evidence>
<dbReference type="NCBIfam" id="TIGR01368">
    <property type="entry name" value="CPSaseIIsmall"/>
    <property type="match status" value="1"/>
</dbReference>
<dbReference type="CDD" id="cd01744">
    <property type="entry name" value="GATase1_CPSase"/>
    <property type="match status" value="1"/>
</dbReference>
<keyword evidence="12" id="KW-0460">Magnesium</keyword>
<dbReference type="OrthoDB" id="434at2759"/>
<dbReference type="Pfam" id="PF00117">
    <property type="entry name" value="GATase"/>
    <property type="match status" value="1"/>
</dbReference>
<keyword evidence="11 21" id="KW-0067">ATP-binding</keyword>
<dbReference type="NCBIfam" id="TIGR01369">
    <property type="entry name" value="CPSaseII_lrg"/>
    <property type="match status" value="1"/>
</dbReference>
<dbReference type="NCBIfam" id="NF009475">
    <property type="entry name" value="PRK12838.1"/>
    <property type="match status" value="1"/>
</dbReference>
<dbReference type="FunFam" id="1.10.1030.10:FF:000002">
    <property type="entry name" value="Carbamoyl-phosphate synthase large chain"/>
    <property type="match status" value="1"/>
</dbReference>
<protein>
    <recommendedName>
        <fullName evidence="20">Carbamoyl phosphate synthase arginine-specific large chain</fullName>
        <ecNumber evidence="15">6.3.4.16</ecNumber>
        <ecNumber evidence="4">6.3.5.5</ecNumber>
    </recommendedName>
    <alternativeName>
        <fullName evidence="19">Carbamoyl phosphate synthase pyrimidine-specific large chain</fullName>
    </alternativeName>
</protein>
<evidence type="ECO:0000256" key="16">
    <source>
        <dbReference type="ARBA" id="ARBA00047359"/>
    </source>
</evidence>
<dbReference type="InterPro" id="IPR029062">
    <property type="entry name" value="Class_I_gatase-like"/>
</dbReference>
<dbReference type="FunFam" id="3.40.50.20:FF:000002">
    <property type="entry name" value="Carbamoyl-phosphate synthase large chain"/>
    <property type="match status" value="1"/>
</dbReference>
<dbReference type="GO" id="GO:0006526">
    <property type="term" value="P:L-arginine biosynthetic process"/>
    <property type="evidence" value="ECO:0007669"/>
    <property type="project" value="UniProtKB-KW"/>
</dbReference>
<dbReference type="NCBIfam" id="NF009455">
    <property type="entry name" value="PRK12815.1"/>
    <property type="match status" value="1"/>
</dbReference>
<dbReference type="GO" id="GO:0006207">
    <property type="term" value="P:'de novo' pyrimidine nucleobase biosynthetic process"/>
    <property type="evidence" value="ECO:0007669"/>
    <property type="project" value="InterPro"/>
</dbReference>
<keyword evidence="14" id="KW-0464">Manganese</keyword>
<dbReference type="InterPro" id="IPR013815">
    <property type="entry name" value="ATP_grasp_subdomain_1"/>
</dbReference>
<dbReference type="Gene3D" id="1.10.1030.10">
    <property type="entry name" value="Carbamoyl-phosphate synthetase, large subunit oligomerisation domain"/>
    <property type="match status" value="1"/>
</dbReference>
<dbReference type="EMBL" id="KQ241802">
    <property type="protein sequence ID" value="KNC83910.1"/>
    <property type="molecule type" value="Genomic_DNA"/>
</dbReference>
<dbReference type="SUPFAM" id="SSF52021">
    <property type="entry name" value="Carbamoyl phosphate synthetase, small subunit N-terminal domain"/>
    <property type="match status" value="1"/>
</dbReference>
<evidence type="ECO:0000256" key="20">
    <source>
        <dbReference type="ARBA" id="ARBA00074189"/>
    </source>
</evidence>
<keyword evidence="8" id="KW-0479">Metal-binding</keyword>
<dbReference type="Gene3D" id="3.30.1490.20">
    <property type="entry name" value="ATP-grasp fold, A domain"/>
    <property type="match status" value="1"/>
</dbReference>
<evidence type="ECO:0000256" key="7">
    <source>
        <dbReference type="ARBA" id="ARBA00022605"/>
    </source>
</evidence>
<evidence type="ECO:0000256" key="2">
    <source>
        <dbReference type="ARBA" id="ARBA00005077"/>
    </source>
</evidence>
<sequence length="1649" mass="180675">MSLLLPRGSSSARCVAKAANRQFSTHNLSNNYIRTSLLINTGQKYGSCISPPKGLKPSQTQNKYTATKVHQRASSSKVVTGPSGPVPVRTPAAIELADGTRLVGKSFGSGANVNGEVVFTTAMVGYPESMTDPSYRGQILVFTQPLIGNYGVPDMRIVDKFGLPVHFESDKIHVAGVVVSNYSEKFSHWTAVKSLEAWMQEHNVPGITGVDTRYLTKLCRDQGTLPGRLIQLSPEDSHTIVKNGTEEVPAIVNASLTNYIAEVSRQDVKVFNPEGDVSVLAVDCGIKNNIIRQLCLQGAKVTVVPWDYDFLTARAKNVIDYDAIFLSNGPGDPASAGLLVERVRQEILKDNPIPIYGICMGNQVMARAIGADTYKMKYGNRSHNQPVINPLTNHCMITSQNHGYAVDDSNLPANWHPHYVNINDGTNEGIFHDSKPFASVQFHPESMGGPNDSVFLFKEFVEDVRAVKSQQMFEWMNRAKPYLYRKRASGSALPPNSGHVHKTGVKTVVVLGSGGLQIGQAGEFDYSGSQAIKALKEEGIRTILINPNIATIQTDPNLSDTTYFLPITPSVVEHVMKEEKATGMMLQFGGQTALNVGVEMFKAGAFARHSVEVLGTPVETLIKSEDRDLFAKALFEINQPVAVSDAVESVEEALKVAERISYPVIIRSAYALGGLGSGFADNAEELRELATSSLSLVPQILVERSMKGWKEIEYEVVRDAMDNCVTVCNMENFDPLGVHTGDSIVVAPSQTLTDKEYHMLRTAAINIVRHMGVVGECNVQYAMNPLTSEYCVIEMNARLSRSSALASKATGYPLAFIAAKLALGYTLPEIKNSVNQTTSACFEPSLDYVVTKIPRWDLRKFTNVSNDIGSCMKSVGEVMAIGRTFEESFQKALRMVDPGNVGFDSVARTYENGLEHTLQFPTDQRVFALADAMHNHKYDVDTLHSITQIDPWFLHKCQHIVDCKSDMNGHTLETLPTEELKRAKQLGFSDIQIGNVVNSDEMSVRAKRKASGIIPKVKQIDTLAGEFPAETNYLYTTYNATHDDVTFDDAKGEGGVMVLGSGVYRIGSSVEFDWCAVSATRQLKKLGHKTIMLNYNPETVSTDYDECDRLYFEELSTERVLDVYDLENSKGIITCVGGQIPQNISEKLYDNGATMLGTHPHMVDMAENRYKFSNLLDSLDVDQPSWKELSSIEEAEKFCDSVGYPCLIRPSYVLSGAAMNVARSQEELDNFLNMASDVSPDHPVVITKFMQDAKEIDIDAVAVEGRVLLHAVSEHIEQAGTHSGDASLVLPPHTVGDEPMMERLKVITQKVAAGLRITGPFNMQILHNEDANGDITLKVIECNLRASRSFPFVSKVLGQNFIDTAVEAIMQAPSSSKARTDAQLVASGHTKPFPVVPVDYDIMAEKRDYYGVKVAQFSFTRLAGADPKLGVEMSSTGEVATFSKTPTAAYLKAIQSVHGFKLPDIVDGEQAPTVAVLTDDLSKESQVQKVQKDLATLGFQINHLEVAAISDSVVLQNAISSMKANRPCTLIDMTGHAKQPDSSAPAYKIRRTAVDFGVPMIYDSNCAEMYVDALREQADIYQTSHTHTRADNDTAREALFGEEYLARDSYINKHQEAQAGLNESPTSCGQSSESQFSARATKSTQVASA</sequence>
<dbReference type="Gene3D" id="3.40.50.880">
    <property type="match status" value="1"/>
</dbReference>
<dbReference type="GO" id="GO:0004088">
    <property type="term" value="F:carbamoyl-phosphate synthase (glutamine-hydrolyzing) activity"/>
    <property type="evidence" value="ECO:0007669"/>
    <property type="project" value="UniProtKB-EC"/>
</dbReference>
<dbReference type="NCBIfam" id="NF003671">
    <property type="entry name" value="PRK05294.1"/>
    <property type="match status" value="1"/>
</dbReference>
<dbReference type="PRINTS" id="PR00098">
    <property type="entry name" value="CPSASE"/>
</dbReference>
<dbReference type="InterPro" id="IPR035686">
    <property type="entry name" value="CPSase_GATase1"/>
</dbReference>
<dbReference type="PROSITE" id="PS00866">
    <property type="entry name" value="CPSASE_1"/>
    <property type="match status" value="2"/>
</dbReference>
<dbReference type="FunFam" id="3.30.470.20:FF:000001">
    <property type="entry name" value="Carbamoyl-phosphate synthase large chain"/>
    <property type="match status" value="1"/>
</dbReference>
<evidence type="ECO:0000256" key="17">
    <source>
        <dbReference type="ARBA" id="ARBA00048816"/>
    </source>
</evidence>
<keyword evidence="13" id="KW-0665">Pyrimidine biosynthesis</keyword>
<dbReference type="InterPro" id="IPR005480">
    <property type="entry name" value="CPSase_lsu_oligo"/>
</dbReference>
<keyword evidence="5" id="KW-0055">Arginine biosynthesis</keyword>
<dbReference type="PROSITE" id="PS51273">
    <property type="entry name" value="GATASE_TYPE_1"/>
    <property type="match status" value="1"/>
</dbReference>
<dbReference type="PANTHER" id="PTHR11405">
    <property type="entry name" value="CARBAMOYLTRANSFERASE FAMILY MEMBER"/>
    <property type="match status" value="1"/>
</dbReference>
<dbReference type="PANTHER" id="PTHR11405:SF53">
    <property type="entry name" value="CARBAMOYL-PHOSPHATE SYNTHASE [AMMONIA], MITOCHONDRIAL"/>
    <property type="match status" value="1"/>
</dbReference>
<evidence type="ECO:0000256" key="5">
    <source>
        <dbReference type="ARBA" id="ARBA00022571"/>
    </source>
</evidence>
<dbReference type="FunFam" id="3.30.470.20:FF:000026">
    <property type="entry name" value="Carbamoyl-phosphate synthase large chain"/>
    <property type="match status" value="1"/>
</dbReference>
<dbReference type="InterPro" id="IPR006275">
    <property type="entry name" value="CPSase_lsu"/>
</dbReference>
<keyword evidence="9" id="KW-0677">Repeat</keyword>
<dbReference type="SMART" id="SM01097">
    <property type="entry name" value="CPSase_sm_chain"/>
    <property type="match status" value="1"/>
</dbReference>
<evidence type="ECO:0000256" key="8">
    <source>
        <dbReference type="ARBA" id="ARBA00022723"/>
    </source>
</evidence>
<dbReference type="GO" id="GO:0004087">
    <property type="term" value="F:carbamoyl-phosphate synthase (ammonia) activity"/>
    <property type="evidence" value="ECO:0007669"/>
    <property type="project" value="UniProtKB-EC"/>
</dbReference>
<dbReference type="FunFam" id="3.50.30.20:FF:000002">
    <property type="entry name" value="Carbamoyl-phosphate synthase 1, mitochondrial"/>
    <property type="match status" value="1"/>
</dbReference>
<evidence type="ECO:0000256" key="14">
    <source>
        <dbReference type="ARBA" id="ARBA00023211"/>
    </source>
</evidence>
<comment type="pathway">
    <text evidence="2">Amino-acid biosynthesis; L-arginine biosynthesis; carbamoyl phosphate from bicarbonate: step 1/1.</text>
</comment>
<evidence type="ECO:0000256" key="22">
    <source>
        <dbReference type="SAM" id="MobiDB-lite"/>
    </source>
</evidence>
<dbReference type="PRINTS" id="PR00096">
    <property type="entry name" value="GATASE"/>
</dbReference>
<feature type="domain" description="ATP-grasp" evidence="23">
    <location>
        <begin position="631"/>
        <end position="823"/>
    </location>
</feature>
<evidence type="ECO:0000256" key="11">
    <source>
        <dbReference type="ARBA" id="ARBA00022840"/>
    </source>
</evidence>
<comment type="cofactor">
    <cofactor evidence="1">
        <name>Mn(2+)</name>
        <dbReference type="ChEBI" id="CHEBI:29035"/>
    </cofactor>
</comment>
<dbReference type="GO" id="GO:0046872">
    <property type="term" value="F:metal ion binding"/>
    <property type="evidence" value="ECO:0007669"/>
    <property type="project" value="UniProtKB-KW"/>
</dbReference>
<evidence type="ECO:0000313" key="26">
    <source>
        <dbReference type="Proteomes" id="UP000054560"/>
    </source>
</evidence>
<dbReference type="Pfam" id="PF02787">
    <property type="entry name" value="CPSase_L_D3"/>
    <property type="match status" value="1"/>
</dbReference>
<dbReference type="InterPro" id="IPR036480">
    <property type="entry name" value="CarbP_synth_ssu_N_sf"/>
</dbReference>
<dbReference type="Pfam" id="PF02786">
    <property type="entry name" value="CPSase_L_D2"/>
    <property type="match status" value="2"/>
</dbReference>
<dbReference type="PROSITE" id="PS50975">
    <property type="entry name" value="ATP_GRASP"/>
    <property type="match status" value="2"/>
</dbReference>
<dbReference type="GO" id="GO:0005524">
    <property type="term" value="F:ATP binding"/>
    <property type="evidence" value="ECO:0007669"/>
    <property type="project" value="UniProtKB-UniRule"/>
</dbReference>
<dbReference type="SUPFAM" id="SSF52440">
    <property type="entry name" value="PreATP-grasp domain"/>
    <property type="match status" value="2"/>
</dbReference>
<dbReference type="InterPro" id="IPR036897">
    <property type="entry name" value="CarbamoylP_synth_lsu_oligo_sf"/>
</dbReference>
<dbReference type="InterPro" id="IPR011761">
    <property type="entry name" value="ATP-grasp"/>
</dbReference>
<dbReference type="FunFam" id="3.30.1490.20:FF:000001">
    <property type="entry name" value="Carbamoyl-phosphate synthase large chain"/>
    <property type="match status" value="1"/>
</dbReference>
<proteinExistence type="inferred from homology"/>
<feature type="compositionally biased region" description="Polar residues" evidence="22">
    <location>
        <begin position="1621"/>
        <end position="1649"/>
    </location>
</feature>
<dbReference type="PROSITE" id="PS00867">
    <property type="entry name" value="CPSASE_2"/>
    <property type="match status" value="2"/>
</dbReference>
<evidence type="ECO:0000313" key="25">
    <source>
        <dbReference type="EMBL" id="KNC83910.1"/>
    </source>
</evidence>
<keyword evidence="26" id="KW-1185">Reference proteome</keyword>
<comment type="catalytic activity">
    <reaction evidence="17">
        <text>hydrogencarbonate + L-glutamine + 2 ATP + H2O = carbamoyl phosphate + L-glutamate + 2 ADP + phosphate + 2 H(+)</text>
        <dbReference type="Rhea" id="RHEA:18633"/>
        <dbReference type="ChEBI" id="CHEBI:15377"/>
        <dbReference type="ChEBI" id="CHEBI:15378"/>
        <dbReference type="ChEBI" id="CHEBI:17544"/>
        <dbReference type="ChEBI" id="CHEBI:29985"/>
        <dbReference type="ChEBI" id="CHEBI:30616"/>
        <dbReference type="ChEBI" id="CHEBI:43474"/>
        <dbReference type="ChEBI" id="CHEBI:58228"/>
        <dbReference type="ChEBI" id="CHEBI:58359"/>
        <dbReference type="ChEBI" id="CHEBI:456216"/>
        <dbReference type="EC" id="6.3.5.5"/>
    </reaction>
</comment>
<gene>
    <name evidence="25" type="ORF">SARC_03869</name>
</gene>
<reference evidence="25 26" key="1">
    <citation type="submission" date="2011-02" db="EMBL/GenBank/DDBJ databases">
        <title>The Genome Sequence of Sphaeroforma arctica JP610.</title>
        <authorList>
            <consortium name="The Broad Institute Genome Sequencing Platform"/>
            <person name="Russ C."/>
            <person name="Cuomo C."/>
            <person name="Young S.K."/>
            <person name="Zeng Q."/>
            <person name="Gargeya S."/>
            <person name="Alvarado L."/>
            <person name="Berlin A."/>
            <person name="Chapman S.B."/>
            <person name="Chen Z."/>
            <person name="Freedman E."/>
            <person name="Gellesch M."/>
            <person name="Goldberg J."/>
            <person name="Griggs A."/>
            <person name="Gujja S."/>
            <person name="Heilman E."/>
            <person name="Heiman D."/>
            <person name="Howarth C."/>
            <person name="Mehta T."/>
            <person name="Neiman D."/>
            <person name="Pearson M."/>
            <person name="Roberts A."/>
            <person name="Saif S."/>
            <person name="Shea T."/>
            <person name="Shenoy N."/>
            <person name="Sisk P."/>
            <person name="Stolte C."/>
            <person name="Sykes S."/>
            <person name="White J."/>
            <person name="Yandava C."/>
            <person name="Burger G."/>
            <person name="Gray M.W."/>
            <person name="Holland P.W.H."/>
            <person name="King N."/>
            <person name="Lang F.B.F."/>
            <person name="Roger A.J."/>
            <person name="Ruiz-Trillo I."/>
            <person name="Haas B."/>
            <person name="Nusbaum C."/>
            <person name="Birren B."/>
        </authorList>
    </citation>
    <scope>NUCLEOTIDE SEQUENCE [LARGE SCALE GENOMIC DNA]</scope>
    <source>
        <strain evidence="25 26">JP610</strain>
    </source>
</reference>
<feature type="region of interest" description="Disordered" evidence="22">
    <location>
        <begin position="1616"/>
        <end position="1649"/>
    </location>
</feature>
<evidence type="ECO:0000256" key="6">
    <source>
        <dbReference type="ARBA" id="ARBA00022598"/>
    </source>
</evidence>
<evidence type="ECO:0000256" key="3">
    <source>
        <dbReference type="ARBA" id="ARBA00009799"/>
    </source>
</evidence>
<feature type="domain" description="MGS-like" evidence="24">
    <location>
        <begin position="1460"/>
        <end position="1620"/>
    </location>
</feature>
<dbReference type="Gene3D" id="3.50.30.20">
    <property type="entry name" value="Carbamoyl-phosphate synthase small subunit, N-terminal domain"/>
    <property type="match status" value="1"/>
</dbReference>
<dbReference type="eggNOG" id="KOG0370">
    <property type="taxonomic scope" value="Eukaryota"/>
</dbReference>
<dbReference type="InterPro" id="IPR005479">
    <property type="entry name" value="CPAse_ATP-bd"/>
</dbReference>
<feature type="domain" description="ATP-grasp" evidence="23">
    <location>
        <begin position="1173"/>
        <end position="1370"/>
    </location>
</feature>
<evidence type="ECO:0000256" key="13">
    <source>
        <dbReference type="ARBA" id="ARBA00022975"/>
    </source>
</evidence>
<evidence type="ECO:0000256" key="4">
    <source>
        <dbReference type="ARBA" id="ARBA00012738"/>
    </source>
</evidence>
<comment type="similarity">
    <text evidence="3">Belongs to the CarB family.</text>
</comment>
<dbReference type="SMART" id="SM01096">
    <property type="entry name" value="CPSase_L_D3"/>
    <property type="match status" value="1"/>
</dbReference>
<evidence type="ECO:0000256" key="12">
    <source>
        <dbReference type="ARBA" id="ARBA00022842"/>
    </source>
</evidence>
<dbReference type="Gene3D" id="3.40.50.1380">
    <property type="entry name" value="Methylglyoxal synthase-like domain"/>
    <property type="match status" value="1"/>
</dbReference>
<dbReference type="GO" id="GO:0006541">
    <property type="term" value="P:glutamine metabolic process"/>
    <property type="evidence" value="ECO:0007669"/>
    <property type="project" value="InterPro"/>
</dbReference>
<evidence type="ECO:0000256" key="19">
    <source>
        <dbReference type="ARBA" id="ARBA00069524"/>
    </source>
</evidence>
<dbReference type="SUPFAM" id="SSF56059">
    <property type="entry name" value="Glutathione synthetase ATP-binding domain-like"/>
    <property type="match status" value="2"/>
</dbReference>
<dbReference type="InterPro" id="IPR017926">
    <property type="entry name" value="GATASE"/>
</dbReference>
<dbReference type="InterPro" id="IPR002474">
    <property type="entry name" value="CarbamoylP_synth_ssu_N"/>
</dbReference>
<dbReference type="PRINTS" id="PR00099">
    <property type="entry name" value="CPSGATASE"/>
</dbReference>
<dbReference type="Pfam" id="PF00988">
    <property type="entry name" value="CPSase_sm_chain"/>
    <property type="match status" value="1"/>
</dbReference>
<dbReference type="EC" id="6.3.5.5" evidence="4"/>
<dbReference type="InterPro" id="IPR036914">
    <property type="entry name" value="MGS-like_dom_sf"/>
</dbReference>
<evidence type="ECO:0000256" key="1">
    <source>
        <dbReference type="ARBA" id="ARBA00001936"/>
    </source>
</evidence>
<dbReference type="Proteomes" id="UP000054560">
    <property type="component" value="Unassembled WGS sequence"/>
</dbReference>
<dbReference type="PRINTS" id="PR00097">
    <property type="entry name" value="ANTSNTHASEII"/>
</dbReference>
<dbReference type="InterPro" id="IPR005483">
    <property type="entry name" value="CPSase_dom"/>
</dbReference>
<dbReference type="SUPFAM" id="SSF48108">
    <property type="entry name" value="Carbamoyl phosphate synthetase, large subunit connection domain"/>
    <property type="match status" value="1"/>
</dbReference>
<dbReference type="Gene3D" id="3.40.50.20">
    <property type="match status" value="2"/>
</dbReference>
<evidence type="ECO:0000259" key="24">
    <source>
        <dbReference type="PROSITE" id="PS51855"/>
    </source>
</evidence>
<accession>A0A0L0G4C5</accession>
<evidence type="ECO:0000256" key="9">
    <source>
        <dbReference type="ARBA" id="ARBA00022737"/>
    </source>
</evidence>
<evidence type="ECO:0000256" key="18">
    <source>
        <dbReference type="ARBA" id="ARBA00060037"/>
    </source>
</evidence>
<dbReference type="EC" id="6.3.4.16" evidence="15"/>
<dbReference type="GeneID" id="25904373"/>
<evidence type="ECO:0000256" key="15">
    <source>
        <dbReference type="ARBA" id="ARBA00044063"/>
    </source>
</evidence>
<comment type="function">
    <text evidence="18">Small subunit of the glutamine-dependent carbamoyl phosphate synthetase (CPSase). CPSase catalyzes the formation of carbamoyl phosphate from the ammonia moiety of glutamine, carbonate, and phosphate donated by ATP, constituting the first step of the biosynthetic pathway leading to pyrimidine nucleotides. The large subunit (synthetase) binds the substrates ammonia (free or transferred from glutamine from the small subunit), hydrogencarbonate and ATP and carries out an ATP-coupled ligase reaction, activating hydrogencarbonate by forming carboxy phosphate which reacts with ammonia to form carbamoyl phosphate.</text>
</comment>
<keyword evidence="7" id="KW-0028">Amino-acid biosynthesis</keyword>
<dbReference type="Pfam" id="PF25596">
    <property type="entry name" value="CPSase_L_D1"/>
    <property type="match status" value="2"/>
</dbReference>
<keyword evidence="10 21" id="KW-0547">Nucleotide-binding</keyword>
<dbReference type="GO" id="GO:0005951">
    <property type="term" value="C:carbamoyl-phosphate synthase complex"/>
    <property type="evidence" value="ECO:0007669"/>
    <property type="project" value="TreeGrafter"/>
</dbReference>
<evidence type="ECO:0000256" key="21">
    <source>
        <dbReference type="PROSITE-ProRule" id="PRU00409"/>
    </source>
</evidence>
<dbReference type="InterPro" id="IPR011607">
    <property type="entry name" value="MGS-like_dom"/>
</dbReference>
<dbReference type="Gene3D" id="3.30.470.20">
    <property type="entry name" value="ATP-grasp fold, B domain"/>
    <property type="match status" value="2"/>
</dbReference>
<comment type="catalytic activity">
    <reaction evidence="16">
        <text>hydrogencarbonate + NH4(+) + 2 ATP = carbamoyl phosphate + 2 ADP + phosphate + 2 H(+)</text>
        <dbReference type="Rhea" id="RHEA:18029"/>
        <dbReference type="ChEBI" id="CHEBI:15378"/>
        <dbReference type="ChEBI" id="CHEBI:17544"/>
        <dbReference type="ChEBI" id="CHEBI:28938"/>
        <dbReference type="ChEBI" id="CHEBI:30616"/>
        <dbReference type="ChEBI" id="CHEBI:43474"/>
        <dbReference type="ChEBI" id="CHEBI:58228"/>
        <dbReference type="ChEBI" id="CHEBI:456216"/>
        <dbReference type="EC" id="6.3.4.16"/>
    </reaction>
</comment>
<dbReference type="InterPro" id="IPR058047">
    <property type="entry name" value="CPSase_preATP-grasp"/>
</dbReference>
<evidence type="ECO:0000259" key="23">
    <source>
        <dbReference type="PROSITE" id="PS50975"/>
    </source>
</evidence>
<dbReference type="HAMAP" id="MF_01209">
    <property type="entry name" value="CPSase_S_chain"/>
    <property type="match status" value="1"/>
</dbReference>